<accession>A0A8H4QG11</accession>
<protein>
    <recommendedName>
        <fullName evidence="3">Carbohydrate esterase family 16 protein</fullName>
    </recommendedName>
</protein>
<dbReference type="EMBL" id="JAACJL010000059">
    <property type="protein sequence ID" value="KAF4610298.1"/>
    <property type="molecule type" value="Genomic_DNA"/>
</dbReference>
<evidence type="ECO:0000313" key="1">
    <source>
        <dbReference type="EMBL" id="KAF4610298.1"/>
    </source>
</evidence>
<gene>
    <name evidence="1" type="ORF">D9613_010476</name>
</gene>
<dbReference type="InterPro" id="IPR036514">
    <property type="entry name" value="SGNH_hydro_sf"/>
</dbReference>
<comment type="caution">
    <text evidence="1">The sequence shown here is derived from an EMBL/GenBank/DDBJ whole genome shotgun (WGS) entry which is preliminary data.</text>
</comment>
<dbReference type="SUPFAM" id="SSF52266">
    <property type="entry name" value="SGNH hydrolase"/>
    <property type="match status" value="1"/>
</dbReference>
<dbReference type="InterPro" id="IPR001087">
    <property type="entry name" value="GDSL"/>
</dbReference>
<evidence type="ECO:0008006" key="3">
    <source>
        <dbReference type="Google" id="ProtNLM"/>
    </source>
</evidence>
<reference evidence="1 2" key="1">
    <citation type="submission" date="2019-12" db="EMBL/GenBank/DDBJ databases">
        <authorList>
            <person name="Floudas D."/>
            <person name="Bentzer J."/>
            <person name="Ahren D."/>
            <person name="Johansson T."/>
            <person name="Persson P."/>
            <person name="Tunlid A."/>
        </authorList>
    </citation>
    <scope>NUCLEOTIDE SEQUENCE [LARGE SCALE GENOMIC DNA]</scope>
    <source>
        <strain evidence="1 2">CBS 102.39</strain>
    </source>
</reference>
<dbReference type="Proteomes" id="UP000521872">
    <property type="component" value="Unassembled WGS sequence"/>
</dbReference>
<sequence>MSKVHQVTSSWKGFSSLEQLVIFGDSYSDVWFRGAHSPRPTSSQPLGIEFPGATYNEPNLPNWVGYLITHPRFGTLSEEQGSYSVESQLLVYDFAIGGGTVSSVRYQYDRLFLPMVESDPELFSPDTVNTLFVTWVGINDCALKADRTNAHNVLFSVQEELYRTGARNFLFIDVPPIHRSPAVPQHAEGKFASVYTGWNSSLNSRIEQFCRDYADASVFLFSAYQLFDDFLTSPDDYNLDPRDVKRPGGSIWIDRLHPTSKVHEIIASKLGSFLEQVK</sequence>
<organism evidence="1 2">
    <name type="scientific">Agrocybe pediades</name>
    <dbReference type="NCBI Taxonomy" id="84607"/>
    <lineage>
        <taxon>Eukaryota</taxon>
        <taxon>Fungi</taxon>
        <taxon>Dikarya</taxon>
        <taxon>Basidiomycota</taxon>
        <taxon>Agaricomycotina</taxon>
        <taxon>Agaricomycetes</taxon>
        <taxon>Agaricomycetidae</taxon>
        <taxon>Agaricales</taxon>
        <taxon>Agaricineae</taxon>
        <taxon>Strophariaceae</taxon>
        <taxon>Agrocybe</taxon>
    </lineage>
</organism>
<dbReference type="Gene3D" id="3.40.50.1110">
    <property type="entry name" value="SGNH hydrolase"/>
    <property type="match status" value="1"/>
</dbReference>
<keyword evidence="2" id="KW-1185">Reference proteome</keyword>
<proteinExistence type="predicted"/>
<dbReference type="GO" id="GO:0016788">
    <property type="term" value="F:hydrolase activity, acting on ester bonds"/>
    <property type="evidence" value="ECO:0007669"/>
    <property type="project" value="InterPro"/>
</dbReference>
<dbReference type="AlphaFoldDB" id="A0A8H4QG11"/>
<dbReference type="Pfam" id="PF00657">
    <property type="entry name" value="Lipase_GDSL"/>
    <property type="match status" value="1"/>
</dbReference>
<evidence type="ECO:0000313" key="2">
    <source>
        <dbReference type="Proteomes" id="UP000521872"/>
    </source>
</evidence>
<name>A0A8H4QG11_9AGAR</name>